<evidence type="ECO:0000259" key="1">
    <source>
        <dbReference type="Pfam" id="PF13401"/>
    </source>
</evidence>
<keyword evidence="3" id="KW-1185">Reference proteome</keyword>
<dbReference type="Pfam" id="PF13401">
    <property type="entry name" value="AAA_22"/>
    <property type="match status" value="1"/>
</dbReference>
<dbReference type="InterPro" id="IPR049945">
    <property type="entry name" value="AAA_22"/>
</dbReference>
<keyword evidence="2" id="KW-0547">Nucleotide-binding</keyword>
<dbReference type="GO" id="GO:0005524">
    <property type="term" value="F:ATP binding"/>
    <property type="evidence" value="ECO:0007669"/>
    <property type="project" value="UniProtKB-KW"/>
</dbReference>
<dbReference type="InterPro" id="IPR027417">
    <property type="entry name" value="P-loop_NTPase"/>
</dbReference>
<dbReference type="Gene3D" id="3.40.50.300">
    <property type="entry name" value="P-loop containing nucleotide triphosphate hydrolases"/>
    <property type="match status" value="1"/>
</dbReference>
<dbReference type="AlphaFoldDB" id="A0A927FY84"/>
<name>A0A927FY84_9HYPH</name>
<dbReference type="RefSeq" id="WP_191777615.1">
    <property type="nucleotide sequence ID" value="NZ_JACYFU010000004.1"/>
</dbReference>
<evidence type="ECO:0000313" key="2">
    <source>
        <dbReference type="EMBL" id="MBD8066988.1"/>
    </source>
</evidence>
<evidence type="ECO:0000313" key="3">
    <source>
        <dbReference type="Proteomes" id="UP000654108"/>
    </source>
</evidence>
<protein>
    <submittedName>
        <fullName evidence="2">ATP-binding protein</fullName>
    </submittedName>
</protein>
<dbReference type="EMBL" id="JACYFU010000004">
    <property type="protein sequence ID" value="MBD8066988.1"/>
    <property type="molecule type" value="Genomic_DNA"/>
</dbReference>
<accession>A0A927FY84</accession>
<keyword evidence="2" id="KW-0067">ATP-binding</keyword>
<comment type="caution">
    <text evidence="2">The sequence shown here is derived from an EMBL/GenBank/DDBJ whole genome shotgun (WGS) entry which is preliminary data.</text>
</comment>
<dbReference type="SUPFAM" id="SSF52540">
    <property type="entry name" value="P-loop containing nucleoside triphosphate hydrolases"/>
    <property type="match status" value="1"/>
</dbReference>
<proteinExistence type="predicted"/>
<dbReference type="GO" id="GO:0016887">
    <property type="term" value="F:ATP hydrolysis activity"/>
    <property type="evidence" value="ECO:0007669"/>
    <property type="project" value="InterPro"/>
</dbReference>
<reference evidence="2" key="1">
    <citation type="submission" date="2020-09" db="EMBL/GenBank/DDBJ databases">
        <title>Genome seq and assembly of Devosia sp.</title>
        <authorList>
            <person name="Chhetri G."/>
        </authorList>
    </citation>
    <scope>NUCLEOTIDE SEQUENCE</scope>
    <source>
        <strain evidence="2">PTR5</strain>
    </source>
</reference>
<sequence length="333" mass="37287">MSTLSVSELIQSMRNLHITFPRDGELRVALDLACEQMWIRKDPELGYEGRNRHEQDALVISGATGAGKSHSIRKALANLGSILADPLGRPARIVSVTTPSPFSGKELARRILRVLEVDINDKLTEVELWEVVVANCAGHRVALLHIDEFQRFTTAKAVGRSESGKSIERLSATLNELLMAEDWPITLLISGTEDVLPFWRMRLVDQVHRRTKFVLFEPMNGRYHPALRQALSKYCQLACIVEDGLEEDLAGRIAMAAENTVGIALELMQEAVVSAVREKSTSLSISHFARVYAARTGLGRDFNPFLAKDWSKIGVREKAELEDRYEQKKGRAR</sequence>
<gene>
    <name evidence="2" type="ORF">IC608_16070</name>
</gene>
<feature type="domain" description="ORC1/DEAH AAA+ ATPase" evidence="1">
    <location>
        <begin position="54"/>
        <end position="194"/>
    </location>
</feature>
<dbReference type="Proteomes" id="UP000654108">
    <property type="component" value="Unassembled WGS sequence"/>
</dbReference>
<organism evidence="2 3">
    <name type="scientific">Devosia oryzisoli</name>
    <dbReference type="NCBI Taxonomy" id="2774138"/>
    <lineage>
        <taxon>Bacteria</taxon>
        <taxon>Pseudomonadati</taxon>
        <taxon>Pseudomonadota</taxon>
        <taxon>Alphaproteobacteria</taxon>
        <taxon>Hyphomicrobiales</taxon>
        <taxon>Devosiaceae</taxon>
        <taxon>Devosia</taxon>
    </lineage>
</organism>